<evidence type="ECO:0000256" key="5">
    <source>
        <dbReference type="ARBA" id="ARBA00023157"/>
    </source>
</evidence>
<evidence type="ECO:0000256" key="3">
    <source>
        <dbReference type="ARBA" id="ARBA00022729"/>
    </source>
</evidence>
<keyword evidence="2" id="KW-0964">Secreted</keyword>
<evidence type="ECO:0000256" key="4">
    <source>
        <dbReference type="ARBA" id="ARBA00022737"/>
    </source>
</evidence>
<dbReference type="AlphaFoldDB" id="A6JJY4"/>
<protein>
    <recommendedName>
        <fullName evidence="7">Trefoil factor 2</fullName>
    </recommendedName>
</protein>
<dbReference type="PROSITE" id="PS51448">
    <property type="entry name" value="P_TREFOIL_2"/>
    <property type="match status" value="1"/>
</dbReference>
<dbReference type="Gene3D" id="4.10.110.10">
    <property type="entry name" value="Spasmolytic Protein, domain 1"/>
    <property type="match status" value="1"/>
</dbReference>
<dbReference type="Proteomes" id="UP000234681">
    <property type="component" value="Chromosome 20"/>
</dbReference>
<dbReference type="PANTHER" id="PTHR13826">
    <property type="entry name" value="INTESTINAL TREFOIL FACTOR-RELATED"/>
    <property type="match status" value="1"/>
</dbReference>
<reference evidence="12" key="1">
    <citation type="submission" date="2005-09" db="EMBL/GenBank/DDBJ databases">
        <authorList>
            <person name="Mural R.J."/>
            <person name="Li P.W."/>
            <person name="Adams M.D."/>
            <person name="Amanatides P.G."/>
            <person name="Baden-Tillson H."/>
            <person name="Barnstead M."/>
            <person name="Chin S.H."/>
            <person name="Dew I."/>
            <person name="Evans C.A."/>
            <person name="Ferriera S."/>
            <person name="Flanigan M."/>
            <person name="Fosler C."/>
            <person name="Glodek A."/>
            <person name="Gu Z."/>
            <person name="Holt R.A."/>
            <person name="Jennings D."/>
            <person name="Kraft C.L."/>
            <person name="Lu F."/>
            <person name="Nguyen T."/>
            <person name="Nusskern D.R."/>
            <person name="Pfannkoch C.M."/>
            <person name="Sitter C."/>
            <person name="Sutton G.G."/>
            <person name="Venter J.C."/>
            <person name="Wang Z."/>
            <person name="Woodage T."/>
            <person name="Zheng X.H."/>
            <person name="Zhong F."/>
        </authorList>
    </citation>
    <scope>NUCLEOTIDE SEQUENCE [LARGE SCALE GENOMIC DNA]</scope>
    <source>
        <strain>BN</strain>
        <strain evidence="12">Sprague-Dawley</strain>
    </source>
</reference>
<feature type="signal peptide" evidence="9">
    <location>
        <begin position="1"/>
        <end position="23"/>
    </location>
</feature>
<evidence type="ECO:0000256" key="6">
    <source>
        <dbReference type="ARBA" id="ARBA00043900"/>
    </source>
</evidence>
<evidence type="ECO:0000256" key="2">
    <source>
        <dbReference type="ARBA" id="ARBA00022525"/>
    </source>
</evidence>
<evidence type="ECO:0000313" key="13">
    <source>
        <dbReference type="RGD" id="620709"/>
    </source>
</evidence>
<keyword evidence="5 8" id="KW-1015">Disulfide bond</keyword>
<dbReference type="SMART" id="SM00018">
    <property type="entry name" value="PD"/>
    <property type="match status" value="1"/>
</dbReference>
<evidence type="ECO:0000256" key="1">
    <source>
        <dbReference type="ARBA" id="ARBA00004613"/>
    </source>
</evidence>
<evidence type="ECO:0000313" key="12">
    <source>
        <dbReference type="Proteomes" id="UP000234681"/>
    </source>
</evidence>
<dbReference type="FunFam" id="4.10.110.10:FF:000006">
    <property type="entry name" value="Trefoil factor 1"/>
    <property type="match status" value="1"/>
</dbReference>
<dbReference type="InterPro" id="IPR000519">
    <property type="entry name" value="P_trefoil_dom"/>
</dbReference>
<accession>A6JJY4</accession>
<comment type="subcellular location">
    <subcellularLocation>
        <location evidence="1">Secreted</location>
    </subcellularLocation>
</comment>
<dbReference type="PRINTS" id="PR00680">
    <property type="entry name" value="PTREFOIL"/>
</dbReference>
<evidence type="ECO:0000313" key="11">
    <source>
        <dbReference type="EMBL" id="EDL96999.1"/>
    </source>
</evidence>
<dbReference type="InterPro" id="IPR017957">
    <property type="entry name" value="P_trefoil_CS"/>
</dbReference>
<evidence type="ECO:0000256" key="7">
    <source>
        <dbReference type="ARBA" id="ARBA00044091"/>
    </source>
</evidence>
<feature type="domain" description="P-type" evidence="10">
    <location>
        <begin position="29"/>
        <end position="73"/>
    </location>
</feature>
<proteinExistence type="predicted"/>
<evidence type="ECO:0000256" key="8">
    <source>
        <dbReference type="PROSITE-ProRule" id="PRU00779"/>
    </source>
</evidence>
<keyword evidence="3 9" id="KW-0732">Signal</keyword>
<comment type="function">
    <text evidence="6">Inhibits gastrointestinal motility and gastric acid secretion. Could function as a structural component of gastric mucus, possibly by stabilizing glycoproteins in the mucus gel through interactions with carbohydrate side chains.</text>
</comment>
<name>A6JJY4_RAT</name>
<dbReference type="GO" id="GO:0005576">
    <property type="term" value="C:extracellular region"/>
    <property type="evidence" value="ECO:0007669"/>
    <property type="project" value="UniProtKB-SubCell"/>
</dbReference>
<dbReference type="CDD" id="cd00111">
    <property type="entry name" value="Trefoil"/>
    <property type="match status" value="1"/>
</dbReference>
<dbReference type="InterPro" id="IPR017994">
    <property type="entry name" value="P_trefoil_chordata"/>
</dbReference>
<gene>
    <name evidence="11 13" type="primary">Tff2</name>
    <name evidence="11" type="ORF">rCG_61066</name>
</gene>
<dbReference type="EMBL" id="CH473988">
    <property type="protein sequence ID" value="EDL96999.1"/>
    <property type="molecule type" value="Genomic_DNA"/>
</dbReference>
<keyword evidence="4" id="KW-0677">Repeat</keyword>
<dbReference type="InterPro" id="IPR044913">
    <property type="entry name" value="P_trefoil_dom_sf"/>
</dbReference>
<dbReference type="PROSITE" id="PS00025">
    <property type="entry name" value="P_TREFOIL_1"/>
    <property type="match status" value="1"/>
</dbReference>
<dbReference type="SUPFAM" id="SSF57492">
    <property type="entry name" value="Trefoil"/>
    <property type="match status" value="1"/>
</dbReference>
<evidence type="ECO:0000256" key="9">
    <source>
        <dbReference type="SAM" id="SignalP"/>
    </source>
</evidence>
<feature type="disulfide bond" evidence="8">
    <location>
        <begin position="42"/>
        <end position="57"/>
    </location>
</feature>
<dbReference type="PANTHER" id="PTHR13826:SF17">
    <property type="entry name" value="TREFOIL FACTOR 2"/>
    <property type="match status" value="1"/>
</dbReference>
<evidence type="ECO:0000259" key="10">
    <source>
        <dbReference type="PROSITE" id="PS51448"/>
    </source>
</evidence>
<dbReference type="Pfam" id="PF00088">
    <property type="entry name" value="Trefoil"/>
    <property type="match status" value="1"/>
</dbReference>
<dbReference type="RGD" id="620709">
    <property type="gene designation" value="Tff2"/>
</dbReference>
<feature type="chain" id="PRO_5039913261" description="Trefoil factor 2" evidence="9">
    <location>
        <begin position="24"/>
        <end position="109"/>
    </location>
</feature>
<sequence>MGPRGAPLLVVVLVLGLHALAEGEKPSPCRCSRMTPSNRKNCGFPGITSDQCFNLGCCFDSSVAGVPWFALPLDQRRNNVSWRCQPARTVGTRASALRTVPADTAAFPT</sequence>
<comment type="caution">
    <text evidence="8">Lacks conserved residue(s) required for the propagation of feature annotation.</text>
</comment>
<organism evidence="11 12">
    <name type="scientific">Rattus norvegicus</name>
    <name type="common">Rat</name>
    <dbReference type="NCBI Taxonomy" id="10116"/>
    <lineage>
        <taxon>Eukaryota</taxon>
        <taxon>Metazoa</taxon>
        <taxon>Chordata</taxon>
        <taxon>Craniata</taxon>
        <taxon>Vertebrata</taxon>
        <taxon>Euteleostomi</taxon>
        <taxon>Mammalia</taxon>
        <taxon>Eutheria</taxon>
        <taxon>Euarchontoglires</taxon>
        <taxon>Glires</taxon>
        <taxon>Rodentia</taxon>
        <taxon>Myomorpha</taxon>
        <taxon>Muroidea</taxon>
        <taxon>Muridae</taxon>
        <taxon>Murinae</taxon>
        <taxon>Rattus</taxon>
    </lineage>
</organism>